<accession>E3J483</accession>
<evidence type="ECO:0000313" key="2">
    <source>
        <dbReference type="EMBL" id="ADP81862.1"/>
    </source>
</evidence>
<dbReference type="OrthoDB" id="3225333at2"/>
<dbReference type="InterPro" id="IPR055354">
    <property type="entry name" value="DUF7507"/>
</dbReference>
<protein>
    <recommendedName>
        <fullName evidence="1">DUF7507 domain-containing protein</fullName>
    </recommendedName>
</protein>
<dbReference type="eggNOG" id="COG1361">
    <property type="taxonomic scope" value="Bacteria"/>
</dbReference>
<evidence type="ECO:0000313" key="3">
    <source>
        <dbReference type="Proteomes" id="UP000002484"/>
    </source>
</evidence>
<reference evidence="2 3" key="1">
    <citation type="submission" date="2010-10" db="EMBL/GenBank/DDBJ databases">
        <title>Complete sequence of Frankia sp. EuI1c.</title>
        <authorList>
            <consortium name="US DOE Joint Genome Institute"/>
            <person name="Lucas S."/>
            <person name="Copeland A."/>
            <person name="Lapidus A."/>
            <person name="Cheng J.-F."/>
            <person name="Bruce D."/>
            <person name="Goodwin L."/>
            <person name="Pitluck S."/>
            <person name="Chertkov O."/>
            <person name="Detter J.C."/>
            <person name="Han C."/>
            <person name="Tapia R."/>
            <person name="Land M."/>
            <person name="Hauser L."/>
            <person name="Jeffries C."/>
            <person name="Kyrpides N."/>
            <person name="Ivanova N."/>
            <person name="Mikhailova N."/>
            <person name="Beauchemin N."/>
            <person name="Sen A."/>
            <person name="Sur S.A."/>
            <person name="Gtari M."/>
            <person name="Wall L."/>
            <person name="Tisa L."/>
            <person name="Woyke T."/>
        </authorList>
    </citation>
    <scope>NUCLEOTIDE SEQUENCE [LARGE SCALE GENOMIC DNA]</scope>
    <source>
        <strain evidence="3">DSM 45817 / CECT 9037 / EuI1c</strain>
    </source>
</reference>
<dbReference type="EMBL" id="CP002299">
    <property type="protein sequence ID" value="ADP81862.1"/>
    <property type="molecule type" value="Genomic_DNA"/>
</dbReference>
<feature type="domain" description="DUF7507" evidence="1">
    <location>
        <begin position="75"/>
        <end position="161"/>
    </location>
</feature>
<evidence type="ECO:0000259" key="1">
    <source>
        <dbReference type="Pfam" id="PF24346"/>
    </source>
</evidence>
<dbReference type="RefSeq" id="WP_013424980.1">
    <property type="nucleotide sequence ID" value="NC_014666.1"/>
</dbReference>
<name>E3J483_PSEI1</name>
<organism evidence="2 3">
    <name type="scientific">Pseudofrankia inefficax (strain DSM 45817 / CECT 9037 / DDB 130130 / EuI1c)</name>
    <name type="common">Frankia inefficax</name>
    <dbReference type="NCBI Taxonomy" id="298654"/>
    <lineage>
        <taxon>Bacteria</taxon>
        <taxon>Bacillati</taxon>
        <taxon>Actinomycetota</taxon>
        <taxon>Actinomycetes</taxon>
        <taxon>Frankiales</taxon>
        <taxon>Frankiaceae</taxon>
        <taxon>Pseudofrankia</taxon>
    </lineage>
</organism>
<dbReference type="Pfam" id="PF24346">
    <property type="entry name" value="DUF7507"/>
    <property type="match status" value="1"/>
</dbReference>
<dbReference type="Proteomes" id="UP000002484">
    <property type="component" value="Chromosome"/>
</dbReference>
<dbReference type="InParanoid" id="E3J483"/>
<proteinExistence type="predicted"/>
<dbReference type="AlphaFoldDB" id="E3J483"/>
<dbReference type="HOGENOM" id="CLU_1203414_0_0_11"/>
<keyword evidence="3" id="KW-1185">Reference proteome</keyword>
<dbReference type="STRING" id="298654.FraEuI1c_3855"/>
<gene>
    <name evidence="2" type="ordered locus">FraEuI1c_3855</name>
</gene>
<sequence precursor="true">MAGGRRLPRGVLARRLGLLAVAVGLAAAGLLTSLPAGAVGTLGPGQDTGSTGTSFTLTRADAASIGLAAFPQLASSFASAGVVLQFRYTVTNTGAVPLTGVTLLSSLARASVRCEGTTLAPGASTVCVATYTTTQADVAAGGVTNVATATGQPPTGPAVDSAPVSVTIPARAVPGPSFVFIPVPFPVGGQPGTAAGVPGAGVIGGAGAWAVAVAPAGTSPLGSQPVAVTG</sequence>
<dbReference type="KEGG" id="fri:FraEuI1c_3855"/>